<dbReference type="RefSeq" id="WP_135190094.1">
    <property type="nucleotide sequence ID" value="NZ_SPUM01000081.1"/>
</dbReference>
<gene>
    <name evidence="1" type="ORF">E4O92_12455</name>
</gene>
<accession>A0A4Y9T1I5</accession>
<dbReference type="EMBL" id="SPUM01000081">
    <property type="protein sequence ID" value="TFW31754.1"/>
    <property type="molecule type" value="Genomic_DNA"/>
</dbReference>
<keyword evidence="2" id="KW-1185">Reference proteome</keyword>
<evidence type="ECO:0000313" key="1">
    <source>
        <dbReference type="EMBL" id="TFW31754.1"/>
    </source>
</evidence>
<evidence type="ECO:0000313" key="2">
    <source>
        <dbReference type="Proteomes" id="UP000297258"/>
    </source>
</evidence>
<name>A0A4Y9T1I5_9BURK</name>
<sequence length="153" mass="16731">MKQYQISQFLTQAQAVTQLAQRIRDTLLSTSPDDLLSQHVVYSLVPDEPLSVFADVLHTRHIVRLEYAKYTLPNGELASARYVDISLIGGNEVTGSILMSIVAPNHLLLPNDENLEFPLGGDDSYQVGRVRNAITQALLGSVIGGLPKWTSGS</sequence>
<comment type="caution">
    <text evidence="1">The sequence shown here is derived from an EMBL/GenBank/DDBJ whole genome shotgun (WGS) entry which is preliminary data.</text>
</comment>
<dbReference type="AlphaFoldDB" id="A0A4Y9T1I5"/>
<protein>
    <submittedName>
        <fullName evidence="1">Uncharacterized protein</fullName>
    </submittedName>
</protein>
<organism evidence="1 2">
    <name type="scientific">Massilia horti</name>
    <dbReference type="NCBI Taxonomy" id="2562153"/>
    <lineage>
        <taxon>Bacteria</taxon>
        <taxon>Pseudomonadati</taxon>
        <taxon>Pseudomonadota</taxon>
        <taxon>Betaproteobacteria</taxon>
        <taxon>Burkholderiales</taxon>
        <taxon>Oxalobacteraceae</taxon>
        <taxon>Telluria group</taxon>
        <taxon>Massilia</taxon>
    </lineage>
</organism>
<dbReference type="Proteomes" id="UP000297258">
    <property type="component" value="Unassembled WGS sequence"/>
</dbReference>
<reference evidence="1 2" key="1">
    <citation type="submission" date="2019-03" db="EMBL/GenBank/DDBJ databases">
        <title>Draft genome of Massilia hortus sp. nov., a novel bacterial species of the Oxalobacteraceae family.</title>
        <authorList>
            <person name="Peta V."/>
            <person name="Raths R."/>
            <person name="Bucking H."/>
        </authorList>
    </citation>
    <scope>NUCLEOTIDE SEQUENCE [LARGE SCALE GENOMIC DNA]</scope>
    <source>
        <strain evidence="1 2">ONC3</strain>
    </source>
</reference>
<proteinExistence type="predicted"/>